<feature type="compositionally biased region" description="Basic and acidic residues" evidence="1">
    <location>
        <begin position="1"/>
        <end position="12"/>
    </location>
</feature>
<dbReference type="Proteomes" id="UP001156398">
    <property type="component" value="Unassembled WGS sequence"/>
</dbReference>
<feature type="region of interest" description="Disordered" evidence="1">
    <location>
        <begin position="1"/>
        <end position="57"/>
    </location>
</feature>
<dbReference type="Gene3D" id="3.40.50.300">
    <property type="entry name" value="P-loop containing nucleotide triphosphate hydrolases"/>
    <property type="match status" value="1"/>
</dbReference>
<accession>A0ABT6WAG2</accession>
<evidence type="ECO:0000256" key="1">
    <source>
        <dbReference type="SAM" id="MobiDB-lite"/>
    </source>
</evidence>
<evidence type="ECO:0000313" key="2">
    <source>
        <dbReference type="EMBL" id="MDI5967026.1"/>
    </source>
</evidence>
<evidence type="ECO:0000313" key="3">
    <source>
        <dbReference type="Proteomes" id="UP001156398"/>
    </source>
</evidence>
<dbReference type="InterPro" id="IPR011990">
    <property type="entry name" value="TPR-like_helical_dom_sf"/>
</dbReference>
<keyword evidence="3" id="KW-1185">Reference proteome</keyword>
<dbReference type="SUPFAM" id="SSF48452">
    <property type="entry name" value="TPR-like"/>
    <property type="match status" value="2"/>
</dbReference>
<dbReference type="PANTHER" id="PTHR46082:SF6">
    <property type="entry name" value="AAA+ ATPASE DOMAIN-CONTAINING PROTEIN-RELATED"/>
    <property type="match status" value="1"/>
</dbReference>
<dbReference type="SUPFAM" id="SSF52540">
    <property type="entry name" value="P-loop containing nucleoside triphosphate hydrolases"/>
    <property type="match status" value="1"/>
</dbReference>
<dbReference type="PANTHER" id="PTHR46082">
    <property type="entry name" value="ATP/GTP-BINDING PROTEIN-RELATED"/>
    <property type="match status" value="1"/>
</dbReference>
<name>A0ABT6WAG2_9ACTN</name>
<protein>
    <submittedName>
        <fullName evidence="2">Tetratricopeptide repeat protein</fullName>
    </submittedName>
</protein>
<organism evidence="2 3">
    <name type="scientific">Streptantibioticus silvisoli</name>
    <dbReference type="NCBI Taxonomy" id="2705255"/>
    <lineage>
        <taxon>Bacteria</taxon>
        <taxon>Bacillati</taxon>
        <taxon>Actinomycetota</taxon>
        <taxon>Actinomycetes</taxon>
        <taxon>Kitasatosporales</taxon>
        <taxon>Streptomycetaceae</taxon>
        <taxon>Streptantibioticus</taxon>
    </lineage>
</organism>
<dbReference type="Pfam" id="PF13374">
    <property type="entry name" value="TPR_10"/>
    <property type="match status" value="2"/>
</dbReference>
<dbReference type="InterPro" id="IPR027417">
    <property type="entry name" value="P-loop_NTPase"/>
</dbReference>
<proteinExistence type="predicted"/>
<sequence>MAKESSPKDRGETSVPPVTVTDTGDAEADEGGTAVTGYSGPAPGPDSGSVDVSNTGNASATGNSIAVSGHIGELHMHQQPLQEPVAWPILVGTVPALASAFQERPGTRERIDRARAGVSTVVLTQVLSGGGGTGKSQLAASYARQALTDGTDLVVWAPATTADQIVGVYAKAAGLVRAPGAGGRDAEADAQAFLAWLATTSRSWLVVLDDVTDPAATASWWPPASAGGSGQVLATTRRRGAALTGSGRTLVEIDTYTPTEAVAYLTDRLDRAGFGYLLDGAESEIAEVLGRLPLALSHAAAYMINEDIPCRAYRDLFQQQGARLDDLLPQDADAEDYGRQVATALLLSLDAARDTNPATVPVLRIAALLDPAGHPHALWTTQTIQNHLDGADGQKAVRALHNYGLLTIQPPPPIGPRTVTLHALTAHATRDTTPSAERPGTCLTAADALLELWPDPDHTDRALAALLRANTTILTPHTGDHLWHPEGHPLLYRTGISLDAAGLYNTAINHWETLTHQAHRILGPDHPDTLSARNNLALSYWQAGRTNDAITLQEQVLTHSERLLGPDHPNTLTTRHNLALSYGQAGRTDDAITLQEQVLTHSERLLGPDHPNTLTTRHNLASSYWQAGRTDDAITLQEQVLTDRERLLGPDHPNTLTTRHNLASSYWQAGRTDEAILLLERVVADSERVLGPSHPYSVTAAEVLRAWREAGGGSGRSR</sequence>
<dbReference type="PRINTS" id="PR00381">
    <property type="entry name" value="KINESINLIGHT"/>
</dbReference>
<gene>
    <name evidence="2" type="ORF">POF43_030590</name>
</gene>
<dbReference type="EMBL" id="JAAGKO020000069">
    <property type="protein sequence ID" value="MDI5967026.1"/>
    <property type="molecule type" value="Genomic_DNA"/>
</dbReference>
<dbReference type="InterPro" id="IPR053137">
    <property type="entry name" value="NLR-like"/>
</dbReference>
<comment type="caution">
    <text evidence="2">The sequence shown here is derived from an EMBL/GenBank/DDBJ whole genome shotgun (WGS) entry which is preliminary data.</text>
</comment>
<dbReference type="Pfam" id="PF13424">
    <property type="entry name" value="TPR_12"/>
    <property type="match status" value="1"/>
</dbReference>
<dbReference type="RefSeq" id="WP_271325137.1">
    <property type="nucleotide sequence ID" value="NZ_JAAGKO020000069.1"/>
</dbReference>
<dbReference type="Gene3D" id="1.25.40.10">
    <property type="entry name" value="Tetratricopeptide repeat domain"/>
    <property type="match status" value="2"/>
</dbReference>
<reference evidence="2 3" key="1">
    <citation type="submission" date="2023-05" db="EMBL/GenBank/DDBJ databases">
        <title>Streptantibioticus silvisoli sp. nov., acidotolerant actinomycetes 1 from pine litter.</title>
        <authorList>
            <person name="Swiecimska M."/>
            <person name="Golinska P."/>
            <person name="Sangal V."/>
            <person name="Wachnowicz B."/>
            <person name="Goodfellow M."/>
        </authorList>
    </citation>
    <scope>NUCLEOTIDE SEQUENCE [LARGE SCALE GENOMIC DNA]</scope>
    <source>
        <strain evidence="2 3">SL54</strain>
    </source>
</reference>